<feature type="active site" description="Proton acceptor" evidence="2">
    <location>
        <position position="121"/>
    </location>
</feature>
<dbReference type="Proteomes" id="UP000006622">
    <property type="component" value="Chromosome"/>
</dbReference>
<evidence type="ECO:0000259" key="3">
    <source>
        <dbReference type="Pfam" id="PF02834"/>
    </source>
</evidence>
<protein>
    <recommendedName>
        <fullName evidence="2">RNA 2',3'-cyclic phosphodiesterase</fullName>
        <shortName evidence="2">RNA 2',3'-CPDase</shortName>
        <ecNumber evidence="2">3.1.4.58</ecNumber>
    </recommendedName>
</protein>
<feature type="domain" description="Phosphoesterase HXTX" evidence="3">
    <location>
        <begin position="8"/>
        <end position="88"/>
    </location>
</feature>
<feature type="short sequence motif" description="HXTX 2" evidence="2">
    <location>
        <begin position="121"/>
        <end position="124"/>
    </location>
</feature>
<dbReference type="NCBIfam" id="TIGR02258">
    <property type="entry name" value="2_5_ligase"/>
    <property type="match status" value="1"/>
</dbReference>
<dbReference type="InterPro" id="IPR004175">
    <property type="entry name" value="RNA_CPDase"/>
</dbReference>
<dbReference type="AlphaFoldDB" id="F7XPG7"/>
<dbReference type="Pfam" id="PF02834">
    <property type="entry name" value="LigT_PEase"/>
    <property type="match status" value="2"/>
</dbReference>
<comment type="similarity">
    <text evidence="2">Belongs to the 2H phosphoesterase superfamily. ThpR family.</text>
</comment>
<evidence type="ECO:0000256" key="1">
    <source>
        <dbReference type="ARBA" id="ARBA00022801"/>
    </source>
</evidence>
<feature type="short sequence motif" description="HXTX 1" evidence="2">
    <location>
        <begin position="39"/>
        <end position="42"/>
    </location>
</feature>
<feature type="domain" description="Phosphoesterase HXTX" evidence="3">
    <location>
        <begin position="97"/>
        <end position="172"/>
    </location>
</feature>
<reference evidence="4" key="1">
    <citation type="submission" date="2010-07" db="EMBL/GenBank/DDBJ databases">
        <title>The complete genome of Methanosalsum zhilinae DSM 4017.</title>
        <authorList>
            <consortium name="US DOE Joint Genome Institute (JGI-PGF)"/>
            <person name="Lucas S."/>
            <person name="Copeland A."/>
            <person name="Lapidus A."/>
            <person name="Glavina del Rio T."/>
            <person name="Dalin E."/>
            <person name="Tice H."/>
            <person name="Bruce D."/>
            <person name="Goodwin L."/>
            <person name="Pitluck S."/>
            <person name="Kyrpides N."/>
            <person name="Mavromatis K."/>
            <person name="Ovchinnikova G."/>
            <person name="Daligault H."/>
            <person name="Detter J.C."/>
            <person name="Han C."/>
            <person name="Tapia R."/>
            <person name="Larimer F."/>
            <person name="Land M."/>
            <person name="Hauser L."/>
            <person name="Markowitz V."/>
            <person name="Cheng J.-F."/>
            <person name="Hugenholtz P."/>
            <person name="Woyke T."/>
            <person name="Wu D."/>
            <person name="Spring S."/>
            <person name="Schueler E."/>
            <person name="Brambilla E."/>
            <person name="Klenk H.-P."/>
            <person name="Eisen J.A."/>
        </authorList>
    </citation>
    <scope>NUCLEOTIDE SEQUENCE</scope>
    <source>
        <strain evidence="4">DSM 4017</strain>
    </source>
</reference>
<keyword evidence="1 2" id="KW-0378">Hydrolase</keyword>
<dbReference type="GO" id="GO:0004113">
    <property type="term" value="F:2',3'-cyclic-nucleotide 3'-phosphodiesterase activity"/>
    <property type="evidence" value="ECO:0007669"/>
    <property type="project" value="InterPro"/>
</dbReference>
<evidence type="ECO:0000313" key="5">
    <source>
        <dbReference type="Proteomes" id="UP000006622"/>
    </source>
</evidence>
<dbReference type="EMBL" id="CP002101">
    <property type="protein sequence ID" value="AEH60296.1"/>
    <property type="molecule type" value="Genomic_DNA"/>
</dbReference>
<comment type="catalytic activity">
    <reaction evidence="2">
        <text>a 3'-end 2',3'-cyclophospho-ribonucleotide-RNA + H2O = a 3'-end 2'-phospho-ribonucleotide-RNA + H(+)</text>
        <dbReference type="Rhea" id="RHEA:11828"/>
        <dbReference type="Rhea" id="RHEA-COMP:10464"/>
        <dbReference type="Rhea" id="RHEA-COMP:17353"/>
        <dbReference type="ChEBI" id="CHEBI:15377"/>
        <dbReference type="ChEBI" id="CHEBI:15378"/>
        <dbReference type="ChEBI" id="CHEBI:83064"/>
        <dbReference type="ChEBI" id="CHEBI:173113"/>
        <dbReference type="EC" id="3.1.4.58"/>
    </reaction>
</comment>
<dbReference type="Gene3D" id="3.90.1140.10">
    <property type="entry name" value="Cyclic phosphodiesterase"/>
    <property type="match status" value="1"/>
</dbReference>
<dbReference type="GO" id="GO:0016874">
    <property type="term" value="F:ligase activity"/>
    <property type="evidence" value="ECO:0007669"/>
    <property type="project" value="UniProtKB-KW"/>
</dbReference>
<keyword evidence="4" id="KW-0436">Ligase</keyword>
<proteinExistence type="inferred from homology"/>
<evidence type="ECO:0000313" key="4">
    <source>
        <dbReference type="EMBL" id="AEH60296.1"/>
    </source>
</evidence>
<dbReference type="PANTHER" id="PTHR35561">
    <property type="entry name" value="RNA 2',3'-CYCLIC PHOSPHODIESTERASE"/>
    <property type="match status" value="1"/>
</dbReference>
<dbReference type="PANTHER" id="PTHR35561:SF1">
    <property type="entry name" value="RNA 2',3'-CYCLIC PHOSPHODIESTERASE"/>
    <property type="match status" value="1"/>
</dbReference>
<evidence type="ECO:0000256" key="2">
    <source>
        <dbReference type="HAMAP-Rule" id="MF_01940"/>
    </source>
</evidence>
<dbReference type="OrthoDB" id="44091at2157"/>
<name>F7XPG7_METZD</name>
<accession>F7XPG7</accession>
<comment type="function">
    <text evidence="2">Hydrolyzes RNA 2',3'-cyclic phosphodiester to an RNA 2'-phosphomonoester.</text>
</comment>
<organism evidence="4 5">
    <name type="scientific">Methanosalsum zhilinae (strain DSM 4017 / NBRC 107636 / OCM 62 / WeN5)</name>
    <name type="common">Methanohalophilus zhilinae</name>
    <dbReference type="NCBI Taxonomy" id="679901"/>
    <lineage>
        <taxon>Archaea</taxon>
        <taxon>Methanobacteriati</taxon>
        <taxon>Methanobacteriota</taxon>
        <taxon>Stenosarchaea group</taxon>
        <taxon>Methanomicrobia</taxon>
        <taxon>Methanosarcinales</taxon>
        <taxon>Methanosarcinaceae</taxon>
        <taxon>Methanosalsum</taxon>
    </lineage>
</organism>
<keyword evidence="5" id="KW-1185">Reference proteome</keyword>
<feature type="active site" description="Proton donor" evidence="2">
    <location>
        <position position="39"/>
    </location>
</feature>
<dbReference type="HOGENOM" id="CLU_081251_3_4_2"/>
<dbReference type="EC" id="3.1.4.58" evidence="2"/>
<gene>
    <name evidence="4" type="ordered locus">Mzhil_0421</name>
</gene>
<dbReference type="InterPro" id="IPR014051">
    <property type="entry name" value="Phosphoesterase_HXTX"/>
</dbReference>
<dbReference type="InterPro" id="IPR009097">
    <property type="entry name" value="Cyclic_Pdiesterase"/>
</dbReference>
<dbReference type="KEGG" id="mzh:Mzhil_0421"/>
<dbReference type="SUPFAM" id="SSF55144">
    <property type="entry name" value="LigT-like"/>
    <property type="match status" value="1"/>
</dbReference>
<dbReference type="GO" id="GO:0008664">
    <property type="term" value="F:RNA 2',3'-cyclic 3'-phosphodiesterase activity"/>
    <property type="evidence" value="ECO:0007669"/>
    <property type="project" value="UniProtKB-EC"/>
</dbReference>
<sequence>MVRVFISVDIPQNMADKISQVQSYFSDFNFKFVDPLQVHLTLKFLGDVDDKLIPDIAEALDNINYEPFEARITGLGVFPKPSYAKVIWIGAEGGFEGLHREVESCLKDLNFKRDKKEFTAHLTIARVKFMPKSKKENFLKLFNELKDVDIGTMSVNSVYLKKSTLTPDGPVYETLHEVHLGDM</sequence>
<dbReference type="HAMAP" id="MF_01940">
    <property type="entry name" value="RNA_CPDase"/>
    <property type="match status" value="1"/>
</dbReference>
<dbReference type="STRING" id="679901.Mzhil_0421"/>